<dbReference type="PATRIC" id="fig|1618570.3.peg.515"/>
<accession>A0A0G0LCC5</accession>
<feature type="region of interest" description="Disordered" evidence="6">
    <location>
        <begin position="1"/>
        <end position="28"/>
    </location>
</feature>
<keyword evidence="4 7" id="KW-1133">Transmembrane helix</keyword>
<reference evidence="9 10" key="1">
    <citation type="journal article" date="2015" name="Nature">
        <title>rRNA introns, odd ribosomes, and small enigmatic genomes across a large radiation of phyla.</title>
        <authorList>
            <person name="Brown C.T."/>
            <person name="Hug L.A."/>
            <person name="Thomas B.C."/>
            <person name="Sharon I."/>
            <person name="Castelle C.J."/>
            <person name="Singh A."/>
            <person name="Wilkins M.J."/>
            <person name="Williams K.H."/>
            <person name="Banfield J.F."/>
        </authorList>
    </citation>
    <scope>NUCLEOTIDE SEQUENCE [LARGE SCALE GENOMIC DNA]</scope>
</reference>
<dbReference type="AlphaFoldDB" id="A0A0G0LCC5"/>
<evidence type="ECO:0000256" key="6">
    <source>
        <dbReference type="SAM" id="MobiDB-lite"/>
    </source>
</evidence>
<protein>
    <submittedName>
        <fullName evidence="9">RDD domain containing protein</fullName>
    </submittedName>
</protein>
<evidence type="ECO:0000313" key="10">
    <source>
        <dbReference type="Proteomes" id="UP000034081"/>
    </source>
</evidence>
<keyword evidence="2" id="KW-1003">Cell membrane</keyword>
<dbReference type="Proteomes" id="UP000034081">
    <property type="component" value="Unassembled WGS sequence"/>
</dbReference>
<dbReference type="PANTHER" id="PTHR36115">
    <property type="entry name" value="PROLINE-RICH ANTIGEN HOMOLOG-RELATED"/>
    <property type="match status" value="1"/>
</dbReference>
<evidence type="ECO:0000313" key="9">
    <source>
        <dbReference type="EMBL" id="KKQ85555.1"/>
    </source>
</evidence>
<evidence type="ECO:0000256" key="4">
    <source>
        <dbReference type="ARBA" id="ARBA00022989"/>
    </source>
</evidence>
<name>A0A0G0LCC5_9BACT</name>
<dbReference type="PANTHER" id="PTHR36115:SF4">
    <property type="entry name" value="MEMBRANE PROTEIN"/>
    <property type="match status" value="1"/>
</dbReference>
<evidence type="ECO:0000256" key="2">
    <source>
        <dbReference type="ARBA" id="ARBA00022475"/>
    </source>
</evidence>
<evidence type="ECO:0000256" key="5">
    <source>
        <dbReference type="ARBA" id="ARBA00023136"/>
    </source>
</evidence>
<comment type="subcellular location">
    <subcellularLocation>
        <location evidence="1">Cell membrane</location>
        <topology evidence="1">Multi-pass membrane protein</topology>
    </subcellularLocation>
</comment>
<keyword evidence="3 7" id="KW-0812">Transmembrane</keyword>
<feature type="compositionally biased region" description="Low complexity" evidence="6">
    <location>
        <begin position="9"/>
        <end position="28"/>
    </location>
</feature>
<dbReference type="STRING" id="1618570.UT08_C0005G0006"/>
<organism evidence="9 10">
    <name type="scientific">Candidatus Woesebacteria bacterium GW2011_GWB1_38_8</name>
    <dbReference type="NCBI Taxonomy" id="1618570"/>
    <lineage>
        <taxon>Bacteria</taxon>
        <taxon>Candidatus Woeseibacteriota</taxon>
    </lineage>
</organism>
<feature type="transmembrane region" description="Helical" evidence="7">
    <location>
        <begin position="190"/>
        <end position="215"/>
    </location>
</feature>
<proteinExistence type="predicted"/>
<evidence type="ECO:0000256" key="3">
    <source>
        <dbReference type="ARBA" id="ARBA00022692"/>
    </source>
</evidence>
<feature type="transmembrane region" description="Helical" evidence="7">
    <location>
        <begin position="142"/>
        <end position="161"/>
    </location>
</feature>
<dbReference type="Pfam" id="PF06271">
    <property type="entry name" value="RDD"/>
    <property type="match status" value="1"/>
</dbReference>
<feature type="domain" description="RDD" evidence="8">
    <location>
        <begin position="57"/>
        <end position="174"/>
    </location>
</feature>
<sequence>MDDNKIPTQSQSPQNLQQSQASVPPVSASPGVQVPIAGSVTPDINSPAVTAEDFDKAGFILRGAAYMLDSFLLILPMIFFALVFPNLDENVINAFLALGLLIYYIVATGLYGTTLGKRFFYLRVVRIEGGKVGLGKAFIREFIGKIISSLVFDLGFAWVLWDKDKQSWHDKIAKTYVVCEKPVGKGRKAIAYFIVLVLPVIAILGILAAIVLVAINPAGQLEKARQQDELQKQQFQQDLRDQNRLQYN</sequence>
<dbReference type="InterPro" id="IPR010432">
    <property type="entry name" value="RDD"/>
</dbReference>
<gene>
    <name evidence="9" type="ORF">UT08_C0005G0006</name>
</gene>
<comment type="caution">
    <text evidence="9">The sequence shown here is derived from an EMBL/GenBank/DDBJ whole genome shotgun (WGS) entry which is preliminary data.</text>
</comment>
<dbReference type="GO" id="GO:0005886">
    <property type="term" value="C:plasma membrane"/>
    <property type="evidence" value="ECO:0007669"/>
    <property type="project" value="UniProtKB-SubCell"/>
</dbReference>
<evidence type="ECO:0000259" key="8">
    <source>
        <dbReference type="Pfam" id="PF06271"/>
    </source>
</evidence>
<feature type="transmembrane region" description="Helical" evidence="7">
    <location>
        <begin position="91"/>
        <end position="113"/>
    </location>
</feature>
<dbReference type="InterPro" id="IPR051791">
    <property type="entry name" value="Pra-immunoreactive"/>
</dbReference>
<feature type="transmembrane region" description="Helical" evidence="7">
    <location>
        <begin position="64"/>
        <end position="85"/>
    </location>
</feature>
<dbReference type="EMBL" id="LBVL01000005">
    <property type="protein sequence ID" value="KKQ85555.1"/>
    <property type="molecule type" value="Genomic_DNA"/>
</dbReference>
<evidence type="ECO:0000256" key="7">
    <source>
        <dbReference type="SAM" id="Phobius"/>
    </source>
</evidence>
<keyword evidence="5 7" id="KW-0472">Membrane</keyword>
<evidence type="ECO:0000256" key="1">
    <source>
        <dbReference type="ARBA" id="ARBA00004651"/>
    </source>
</evidence>